<proteinExistence type="predicted"/>
<feature type="compositionally biased region" description="Polar residues" evidence="1">
    <location>
        <begin position="131"/>
        <end position="174"/>
    </location>
</feature>
<feature type="compositionally biased region" description="Basic and acidic residues" evidence="1">
    <location>
        <begin position="281"/>
        <end position="290"/>
    </location>
</feature>
<dbReference type="Proteomes" id="UP000308133">
    <property type="component" value="Unassembled WGS sequence"/>
</dbReference>
<dbReference type="AlphaFoldDB" id="A0A4U7B8B4"/>
<evidence type="ECO:0000256" key="1">
    <source>
        <dbReference type="SAM" id="MobiDB-lite"/>
    </source>
</evidence>
<comment type="caution">
    <text evidence="2">The sequence shown here is derived from an EMBL/GenBank/DDBJ whole genome shotgun (WGS) entry which is preliminary data.</text>
</comment>
<evidence type="ECO:0000313" key="3">
    <source>
        <dbReference type="Proteomes" id="UP000308133"/>
    </source>
</evidence>
<accession>A0A4U7B8B4</accession>
<evidence type="ECO:0000313" key="2">
    <source>
        <dbReference type="EMBL" id="TKX25046.1"/>
    </source>
</evidence>
<dbReference type="EMBL" id="PTQR01000033">
    <property type="protein sequence ID" value="TKX25046.1"/>
    <property type="molecule type" value="Genomic_DNA"/>
</dbReference>
<gene>
    <name evidence="2" type="ORF">C1H76_2702</name>
</gene>
<name>A0A4U7B8B4_9PEZI</name>
<feature type="compositionally biased region" description="Polar residues" evidence="1">
    <location>
        <begin position="39"/>
        <end position="57"/>
    </location>
</feature>
<feature type="region of interest" description="Disordered" evidence="1">
    <location>
        <begin position="131"/>
        <end position="306"/>
    </location>
</feature>
<reference evidence="2 3" key="1">
    <citation type="submission" date="2018-02" db="EMBL/GenBank/DDBJ databases">
        <title>Draft genome sequences of Elsinoe sp., causing black scab on jojoba.</title>
        <authorList>
            <person name="Stodart B."/>
            <person name="Jeffress S."/>
            <person name="Ash G."/>
            <person name="Arun Chinnappa K."/>
        </authorList>
    </citation>
    <scope>NUCLEOTIDE SEQUENCE [LARGE SCALE GENOMIC DNA]</scope>
    <source>
        <strain evidence="2 3">Hillstone_2</strain>
    </source>
</reference>
<feature type="compositionally biased region" description="Polar residues" evidence="1">
    <location>
        <begin position="240"/>
        <end position="249"/>
    </location>
</feature>
<sequence>MVIYASEVDIAIRDLDQVLRRCESTVQHQAKRAPKSSKVGRQQSFSISYPNPAGQSWSIDSEISEDEYRNQRSLLKSHLEKDAEQLAAASEHRRKVEDLRDKRRKTEALRAANTQRLSSLEAFEAAIKNVSRTGNASSHRPDTAATTIISSPPAISQPRGTSVKGNQHARNAQPSYDGKRAGTTVPAPPPHSRRDAPPSPEAQRPKPPTDLHPSASHASPQPSTPPPPQRSSCFEEGLSVETSSQSQSEGALPMTAPPADQEGQTAALDEGTGPSLQDISRLAEENDATRQRQTRSRGLWSDLLGG</sequence>
<feature type="region of interest" description="Disordered" evidence="1">
    <location>
        <begin position="26"/>
        <end position="58"/>
    </location>
</feature>
<feature type="compositionally biased region" description="Low complexity" evidence="1">
    <location>
        <begin position="212"/>
        <end position="221"/>
    </location>
</feature>
<protein>
    <submittedName>
        <fullName evidence="2">Uncharacterized protein</fullName>
    </submittedName>
</protein>
<organism evidence="2 3">
    <name type="scientific">Elsinoe australis</name>
    <dbReference type="NCBI Taxonomy" id="40998"/>
    <lineage>
        <taxon>Eukaryota</taxon>
        <taxon>Fungi</taxon>
        <taxon>Dikarya</taxon>
        <taxon>Ascomycota</taxon>
        <taxon>Pezizomycotina</taxon>
        <taxon>Dothideomycetes</taxon>
        <taxon>Dothideomycetidae</taxon>
        <taxon>Myriangiales</taxon>
        <taxon>Elsinoaceae</taxon>
        <taxon>Elsinoe</taxon>
    </lineage>
</organism>